<dbReference type="PANTHER" id="PTHR43673">
    <property type="entry name" value="NAD(P)H NITROREDUCTASE YDGI-RELATED"/>
    <property type="match status" value="1"/>
</dbReference>
<evidence type="ECO:0000259" key="3">
    <source>
        <dbReference type="Pfam" id="PF00881"/>
    </source>
</evidence>
<evidence type="ECO:0000256" key="1">
    <source>
        <dbReference type="ARBA" id="ARBA00007118"/>
    </source>
</evidence>
<dbReference type="SUPFAM" id="SSF55469">
    <property type="entry name" value="FMN-dependent nitroreductase-like"/>
    <property type="match status" value="1"/>
</dbReference>
<organism evidence="4 5">
    <name type="scientific">Porcincola intestinalis</name>
    <dbReference type="NCBI Taxonomy" id="2606632"/>
    <lineage>
        <taxon>Bacteria</taxon>
        <taxon>Bacillati</taxon>
        <taxon>Bacillota</taxon>
        <taxon>Clostridia</taxon>
        <taxon>Lachnospirales</taxon>
        <taxon>Lachnospiraceae</taxon>
        <taxon>Porcincola</taxon>
    </lineage>
</organism>
<sequence>MDAVECIKTRRSVRKYLDREIDRETMNQILDSVRYAPSWKNTQVVRYSMVTDKERINAIADAVLGYTYNTKTIQRAQVLAVQSVVKGVSGYEQDGSFSTDKGSGWQMYDAGISAQTFCLAAHSFGIGTVIMGVVDDVKIHEILDLPDDEMVTSVIAMGYPVEDKPAPKRKEVEEIARFI</sequence>
<name>A0A6L5X2V7_9FIRM</name>
<dbReference type="PANTHER" id="PTHR43673:SF10">
    <property type="entry name" value="NADH DEHYDROGENASE_NAD(P)H NITROREDUCTASE XCC3605-RELATED"/>
    <property type="match status" value="1"/>
</dbReference>
<comment type="similarity">
    <text evidence="1">Belongs to the nitroreductase family.</text>
</comment>
<protein>
    <submittedName>
        <fullName evidence="4">Nitroreductase</fullName>
    </submittedName>
</protein>
<reference evidence="4 5" key="1">
    <citation type="submission" date="2019-08" db="EMBL/GenBank/DDBJ databases">
        <title>In-depth cultivation of the pig gut microbiome towards novel bacterial diversity and tailored functional studies.</title>
        <authorList>
            <person name="Wylensek D."/>
            <person name="Hitch T.C.A."/>
            <person name="Clavel T."/>
        </authorList>
    </citation>
    <scope>NUCLEOTIDE SEQUENCE [LARGE SCALE GENOMIC DNA]</scope>
    <source>
        <strain evidence="4 5">Oil+RF-744-WCA-WT-11</strain>
    </source>
</reference>
<proteinExistence type="inferred from homology"/>
<keyword evidence="5" id="KW-1185">Reference proteome</keyword>
<dbReference type="Gene3D" id="3.40.109.10">
    <property type="entry name" value="NADH Oxidase"/>
    <property type="match status" value="2"/>
</dbReference>
<dbReference type="Proteomes" id="UP000481852">
    <property type="component" value="Unassembled WGS sequence"/>
</dbReference>
<comment type="caution">
    <text evidence="4">The sequence shown here is derived from an EMBL/GenBank/DDBJ whole genome shotgun (WGS) entry which is preliminary data.</text>
</comment>
<evidence type="ECO:0000256" key="2">
    <source>
        <dbReference type="ARBA" id="ARBA00023002"/>
    </source>
</evidence>
<keyword evidence="2" id="KW-0560">Oxidoreductase</keyword>
<dbReference type="InterPro" id="IPR029479">
    <property type="entry name" value="Nitroreductase"/>
</dbReference>
<evidence type="ECO:0000313" key="4">
    <source>
        <dbReference type="EMBL" id="MSS13847.1"/>
    </source>
</evidence>
<dbReference type="RefSeq" id="WP_154522501.1">
    <property type="nucleotide sequence ID" value="NZ_JAXEDB010000050.1"/>
</dbReference>
<dbReference type="EMBL" id="VULZ01000002">
    <property type="protein sequence ID" value="MSS13847.1"/>
    <property type="molecule type" value="Genomic_DNA"/>
</dbReference>
<gene>
    <name evidence="4" type="ORF">FYJ35_02115</name>
</gene>
<feature type="domain" description="Nitroreductase" evidence="3">
    <location>
        <begin position="7"/>
        <end position="159"/>
    </location>
</feature>
<dbReference type="GO" id="GO:0016491">
    <property type="term" value="F:oxidoreductase activity"/>
    <property type="evidence" value="ECO:0007669"/>
    <property type="project" value="UniProtKB-KW"/>
</dbReference>
<evidence type="ECO:0000313" key="5">
    <source>
        <dbReference type="Proteomes" id="UP000481852"/>
    </source>
</evidence>
<dbReference type="InterPro" id="IPR000415">
    <property type="entry name" value="Nitroreductase-like"/>
</dbReference>
<dbReference type="Pfam" id="PF00881">
    <property type="entry name" value="Nitroreductase"/>
    <property type="match status" value="1"/>
</dbReference>
<accession>A0A6L5X2V7</accession>
<dbReference type="AlphaFoldDB" id="A0A6L5X2V7"/>